<comment type="caution">
    <text evidence="11">The sequence shown here is derived from an EMBL/GenBank/DDBJ whole genome shotgun (WGS) entry which is preliminary data.</text>
</comment>
<evidence type="ECO:0000313" key="12">
    <source>
        <dbReference type="Proteomes" id="UP001165289"/>
    </source>
</evidence>
<feature type="region of interest" description="Disordered" evidence="9">
    <location>
        <begin position="1"/>
        <end position="71"/>
    </location>
</feature>
<feature type="compositionally biased region" description="Basic and acidic residues" evidence="9">
    <location>
        <begin position="42"/>
        <end position="55"/>
    </location>
</feature>
<evidence type="ECO:0000256" key="6">
    <source>
        <dbReference type="ARBA" id="ARBA00034116"/>
    </source>
</evidence>
<sequence length="559" mass="66485">MSQQSTRVSRASQASVRSVGSRHSYKTVSHHSAVDESLFGESFREKKMRENRESKSLSPVQPYHPVLHSPDPLAFSEARQKPEVVQVITKDLIRKIRIPRPEDPSGQTIILGQDHLNRIVSESAVVTKDDLQLEKERQEDNRNQLQDQVQKRKKEFQAIELARRTNEKSDLDKESEDTRDILIQRSKNMMEEQDDEIKKLNEVILNAKCHAIRDAQLTEKDILKLDIDHEEKRLDNMMEMDRLNAMQEYERREQERHRQRLLGAQVIQQQIKDREQDRLLESEKKDQETRTMLEYLERLQIEDIKEMEEKVTRQNILMEDINLANDEIQRQKLLQKEQEKLAELKVLEYIKEKEAREEAYQKEQEKLASEKEKEIARLRQQQERAKDVQAEKDALRAKRNQEQFERDWRKKQKETMEKKSANDKQLKEARQQQINDKEHFLSLQAQRDRAEFSRVLEVQQQLQQKDLELANTHASKNKAYAEQVRKQVKSKEEERLQGRRAFFEEGIKLDLEAKERRRKLDEIKLRKLQELKDAGIPTKYTAEVSRRIHAPHPVSFTMS</sequence>
<dbReference type="PANTHER" id="PTHR15504:SF0">
    <property type="entry name" value="CILIA- AND FLAGELLA-ASSOCIATED PROTEIN 45"/>
    <property type="match status" value="1"/>
</dbReference>
<feature type="region of interest" description="Disordered" evidence="9">
    <location>
        <begin position="377"/>
        <end position="431"/>
    </location>
</feature>
<evidence type="ECO:0000256" key="1">
    <source>
        <dbReference type="ARBA" id="ARBA00004230"/>
    </source>
</evidence>
<dbReference type="GO" id="GO:0031514">
    <property type="term" value="C:motile cilium"/>
    <property type="evidence" value="ECO:0007669"/>
    <property type="project" value="UniProtKB-SubCell"/>
</dbReference>
<comment type="subcellular location">
    <subcellularLocation>
        <location evidence="1">Cell projection</location>
        <location evidence="1">Cilium</location>
        <location evidence="1">Flagellum</location>
    </subcellularLocation>
</comment>
<name>A0AAV7K3R0_9METZ</name>
<evidence type="ECO:0000256" key="9">
    <source>
        <dbReference type="SAM" id="MobiDB-lite"/>
    </source>
</evidence>
<reference evidence="11 12" key="1">
    <citation type="journal article" date="2023" name="BMC Biol.">
        <title>The compact genome of the sponge Oopsacas minuta (Hexactinellida) is lacking key metazoan core genes.</title>
        <authorList>
            <person name="Santini S."/>
            <person name="Schenkelaars Q."/>
            <person name="Jourda C."/>
            <person name="Duchesne M."/>
            <person name="Belahbib H."/>
            <person name="Rocher C."/>
            <person name="Selva M."/>
            <person name="Riesgo A."/>
            <person name="Vervoort M."/>
            <person name="Leys S.P."/>
            <person name="Kodjabachian L."/>
            <person name="Le Bivic A."/>
            <person name="Borchiellini C."/>
            <person name="Claverie J.M."/>
            <person name="Renard E."/>
        </authorList>
    </citation>
    <scope>NUCLEOTIDE SEQUENCE [LARGE SCALE GENOMIC DNA]</scope>
    <source>
        <strain evidence="11">SPO-2</strain>
    </source>
</reference>
<organism evidence="11 12">
    <name type="scientific">Oopsacas minuta</name>
    <dbReference type="NCBI Taxonomy" id="111878"/>
    <lineage>
        <taxon>Eukaryota</taxon>
        <taxon>Metazoa</taxon>
        <taxon>Porifera</taxon>
        <taxon>Hexactinellida</taxon>
        <taxon>Hexasterophora</taxon>
        <taxon>Lyssacinosida</taxon>
        <taxon>Leucopsacidae</taxon>
        <taxon>Oopsacas</taxon>
    </lineage>
</organism>
<gene>
    <name evidence="11" type="ORF">LOD99_2790</name>
</gene>
<keyword evidence="4" id="KW-0969">Cilium</keyword>
<evidence type="ECO:0000256" key="8">
    <source>
        <dbReference type="SAM" id="Coils"/>
    </source>
</evidence>
<keyword evidence="12" id="KW-1185">Reference proteome</keyword>
<feature type="domain" description="Trichohyalin-plectin-homology" evidence="10">
    <location>
        <begin position="190"/>
        <end position="537"/>
    </location>
</feature>
<feature type="compositionally biased region" description="Low complexity" evidence="9">
    <location>
        <begin position="1"/>
        <end position="22"/>
    </location>
</feature>
<evidence type="ECO:0000256" key="4">
    <source>
        <dbReference type="ARBA" id="ARBA00023069"/>
    </source>
</evidence>
<keyword evidence="3 8" id="KW-0175">Coiled coil</keyword>
<accession>A0AAV7K3R0</accession>
<evidence type="ECO:0000256" key="2">
    <source>
        <dbReference type="ARBA" id="ARBA00022846"/>
    </source>
</evidence>
<evidence type="ECO:0000256" key="3">
    <source>
        <dbReference type="ARBA" id="ARBA00023054"/>
    </source>
</evidence>
<evidence type="ECO:0000256" key="7">
    <source>
        <dbReference type="ARBA" id="ARBA00034142"/>
    </source>
</evidence>
<evidence type="ECO:0000256" key="5">
    <source>
        <dbReference type="ARBA" id="ARBA00023273"/>
    </source>
</evidence>
<dbReference type="AlphaFoldDB" id="A0AAV7K3R0"/>
<evidence type="ECO:0000259" key="10">
    <source>
        <dbReference type="Pfam" id="PF13868"/>
    </source>
</evidence>
<keyword evidence="2" id="KW-0282">Flagellum</keyword>
<dbReference type="InterPro" id="IPR043597">
    <property type="entry name" value="TPH_dom"/>
</dbReference>
<dbReference type="InterPro" id="IPR033253">
    <property type="entry name" value="CFAP45"/>
</dbReference>
<dbReference type="EMBL" id="JAKMXF010000221">
    <property type="protein sequence ID" value="KAI6654911.1"/>
    <property type="molecule type" value="Genomic_DNA"/>
</dbReference>
<evidence type="ECO:0000313" key="11">
    <source>
        <dbReference type="EMBL" id="KAI6654911.1"/>
    </source>
</evidence>
<feature type="coiled-coil region" evidence="8">
    <location>
        <begin position="128"/>
        <end position="240"/>
    </location>
</feature>
<keyword evidence="5" id="KW-0966">Cell projection</keyword>
<comment type="similarity">
    <text evidence="6">Belongs to the CFAP45 family.</text>
</comment>
<dbReference type="Pfam" id="PF13868">
    <property type="entry name" value="TPH"/>
    <property type="match status" value="1"/>
</dbReference>
<dbReference type="PANTHER" id="PTHR15504">
    <property type="entry name" value="NASOPHARYNGEAL EPITHELIUM SPECIFIC PROTEIN 1"/>
    <property type="match status" value="1"/>
</dbReference>
<protein>
    <recommendedName>
        <fullName evidence="7">Cilia- and flagella-associated protein 45</fullName>
    </recommendedName>
</protein>
<dbReference type="Proteomes" id="UP001165289">
    <property type="component" value="Unassembled WGS sequence"/>
</dbReference>
<proteinExistence type="inferred from homology"/>